<organism evidence="4 5">
    <name type="scientific">Inconstantimicrobium porci</name>
    <dbReference type="NCBI Taxonomy" id="2652291"/>
    <lineage>
        <taxon>Bacteria</taxon>
        <taxon>Bacillati</taxon>
        <taxon>Bacillota</taxon>
        <taxon>Clostridia</taxon>
        <taxon>Eubacteriales</taxon>
        <taxon>Clostridiaceae</taxon>
        <taxon>Inconstantimicrobium</taxon>
    </lineage>
</organism>
<dbReference type="Gene3D" id="3.10.350.10">
    <property type="entry name" value="LysM domain"/>
    <property type="match status" value="1"/>
</dbReference>
<keyword evidence="2" id="KW-1133">Transmembrane helix</keyword>
<evidence type="ECO:0000313" key="4">
    <source>
        <dbReference type="EMBL" id="MSR91383.1"/>
    </source>
</evidence>
<evidence type="ECO:0000256" key="1">
    <source>
        <dbReference type="SAM" id="MobiDB-lite"/>
    </source>
</evidence>
<dbReference type="AlphaFoldDB" id="A0A7X2T1Z1"/>
<keyword evidence="2" id="KW-0812">Transmembrane</keyword>
<evidence type="ECO:0000313" key="5">
    <source>
        <dbReference type="Proteomes" id="UP000460287"/>
    </source>
</evidence>
<gene>
    <name evidence="4" type="ORF">FYJ33_08140</name>
</gene>
<dbReference type="Pfam" id="PF01476">
    <property type="entry name" value="LysM"/>
    <property type="match status" value="2"/>
</dbReference>
<reference evidence="4 5" key="1">
    <citation type="submission" date="2019-08" db="EMBL/GenBank/DDBJ databases">
        <title>In-depth cultivation of the pig gut microbiome towards novel bacterial diversity and tailored functional studies.</title>
        <authorList>
            <person name="Wylensek D."/>
            <person name="Hitch T.C.A."/>
            <person name="Clavel T."/>
        </authorList>
    </citation>
    <scope>NUCLEOTIDE SEQUENCE [LARGE SCALE GENOMIC DNA]</scope>
    <source>
        <strain evidence="4 5">WCA-383-APC-5B</strain>
    </source>
</reference>
<dbReference type="EMBL" id="VULX01000010">
    <property type="protein sequence ID" value="MSR91383.1"/>
    <property type="molecule type" value="Genomic_DNA"/>
</dbReference>
<sequence length="228" mass="25240">MSIITIKKMKGRFLNMNKKAISMVAAILGTAAVCTYILLPRKDATVKSADNTKQIADNNKVQSTNQEGENTAPNSQNKDTTNVAPNAYKEKVSAKNTDSKLASLTLADYAKSLKCTDYTVKMGDTIDSLSKKYTGHCNLNTVKNLLCLVNNKKSSDDLIVGSTFKIPETALTSGTLHKVAKNDTWYKLAKQYYKNYKVEDVEKFICSLNDMKNNTLVLDTTVYLPNIQ</sequence>
<dbReference type="InterPro" id="IPR018392">
    <property type="entry name" value="LysM"/>
</dbReference>
<proteinExistence type="predicted"/>
<accession>A0A7X2T1Z1</accession>
<feature type="region of interest" description="Disordered" evidence="1">
    <location>
        <begin position="48"/>
        <end position="82"/>
    </location>
</feature>
<protein>
    <submittedName>
        <fullName evidence="4">LysM peptidoglycan-binding domain-containing protein</fullName>
    </submittedName>
</protein>
<keyword evidence="2" id="KW-0472">Membrane</keyword>
<feature type="domain" description="LysM" evidence="3">
    <location>
        <begin position="116"/>
        <end position="166"/>
    </location>
</feature>
<evidence type="ECO:0000256" key="2">
    <source>
        <dbReference type="SAM" id="Phobius"/>
    </source>
</evidence>
<dbReference type="InterPro" id="IPR036779">
    <property type="entry name" value="LysM_dom_sf"/>
</dbReference>
<keyword evidence="5" id="KW-1185">Reference proteome</keyword>
<dbReference type="Proteomes" id="UP000460287">
    <property type="component" value="Unassembled WGS sequence"/>
</dbReference>
<name>A0A7X2T1Z1_9CLOT</name>
<evidence type="ECO:0000259" key="3">
    <source>
        <dbReference type="PROSITE" id="PS51782"/>
    </source>
</evidence>
<feature type="transmembrane region" description="Helical" evidence="2">
    <location>
        <begin position="20"/>
        <end position="39"/>
    </location>
</feature>
<dbReference type="SMART" id="SM00257">
    <property type="entry name" value="LysM"/>
    <property type="match status" value="2"/>
</dbReference>
<dbReference type="PROSITE" id="PS51782">
    <property type="entry name" value="LYSM"/>
    <property type="match status" value="1"/>
</dbReference>
<comment type="caution">
    <text evidence="4">The sequence shown here is derived from an EMBL/GenBank/DDBJ whole genome shotgun (WGS) entry which is preliminary data.</text>
</comment>